<feature type="compositionally biased region" description="Low complexity" evidence="8">
    <location>
        <begin position="762"/>
        <end position="798"/>
    </location>
</feature>
<dbReference type="GO" id="GO:0005829">
    <property type="term" value="C:cytosol"/>
    <property type="evidence" value="ECO:0007669"/>
    <property type="project" value="TreeGrafter"/>
</dbReference>
<dbReference type="PANTHER" id="PTHR24006:SF888">
    <property type="entry name" value="UBIQUITIN CARBOXYL-TERMINAL HYDROLASE 30"/>
    <property type="match status" value="1"/>
</dbReference>
<feature type="region of interest" description="Disordered" evidence="8">
    <location>
        <begin position="871"/>
        <end position="908"/>
    </location>
</feature>
<feature type="domain" description="USP" evidence="9">
    <location>
        <begin position="61"/>
        <end position="1661"/>
    </location>
</feature>
<dbReference type="Pfam" id="PF00443">
    <property type="entry name" value="UCH"/>
    <property type="match status" value="1"/>
</dbReference>
<comment type="similarity">
    <text evidence="2">Belongs to the peptidase C19 family.</text>
</comment>
<comment type="caution">
    <text evidence="10">The sequence shown here is derived from an EMBL/GenBank/DDBJ whole genome shotgun (WGS) entry which is preliminary data.</text>
</comment>
<dbReference type="InterPro" id="IPR050164">
    <property type="entry name" value="Peptidase_C19"/>
</dbReference>
<feature type="region of interest" description="Disordered" evidence="8">
    <location>
        <begin position="717"/>
        <end position="748"/>
    </location>
</feature>
<feature type="compositionally biased region" description="Basic and acidic residues" evidence="8">
    <location>
        <begin position="598"/>
        <end position="609"/>
    </location>
</feature>
<dbReference type="InterPro" id="IPR028889">
    <property type="entry name" value="USP"/>
</dbReference>
<feature type="region of interest" description="Disordered" evidence="8">
    <location>
        <begin position="95"/>
        <end position="136"/>
    </location>
</feature>
<feature type="region of interest" description="Disordered" evidence="8">
    <location>
        <begin position="923"/>
        <end position="951"/>
    </location>
</feature>
<feature type="compositionally biased region" description="Polar residues" evidence="8">
    <location>
        <begin position="1294"/>
        <end position="1306"/>
    </location>
</feature>
<keyword evidence="7" id="KW-0788">Thiol protease</keyword>
<feature type="compositionally biased region" description="Low complexity" evidence="8">
    <location>
        <begin position="306"/>
        <end position="346"/>
    </location>
</feature>
<feature type="compositionally biased region" description="Low complexity" evidence="8">
    <location>
        <begin position="1339"/>
        <end position="1364"/>
    </location>
</feature>
<feature type="compositionally biased region" description="Acidic residues" evidence="8">
    <location>
        <begin position="115"/>
        <end position="133"/>
    </location>
</feature>
<evidence type="ECO:0000256" key="2">
    <source>
        <dbReference type="ARBA" id="ARBA00009085"/>
    </source>
</evidence>
<feature type="compositionally biased region" description="Polar residues" evidence="8">
    <location>
        <begin position="968"/>
        <end position="977"/>
    </location>
</feature>
<feature type="region of interest" description="Disordered" evidence="8">
    <location>
        <begin position="1180"/>
        <end position="1204"/>
    </location>
</feature>
<dbReference type="SUPFAM" id="SSF54001">
    <property type="entry name" value="Cysteine proteinases"/>
    <property type="match status" value="1"/>
</dbReference>
<feature type="region of interest" description="Disordered" evidence="8">
    <location>
        <begin position="1017"/>
        <end position="1048"/>
    </location>
</feature>
<keyword evidence="6" id="KW-0378">Hydrolase</keyword>
<feature type="compositionally biased region" description="Low complexity" evidence="8">
    <location>
        <begin position="893"/>
        <end position="908"/>
    </location>
</feature>
<keyword evidence="4" id="KW-0645">Protease</keyword>
<keyword evidence="11" id="KW-1185">Reference proteome</keyword>
<dbReference type="InterPro" id="IPR001394">
    <property type="entry name" value="Peptidase_C19_UCH"/>
</dbReference>
<reference evidence="10" key="1">
    <citation type="journal article" date="2023" name="PhytoFront">
        <title>Draft Genome Resources of Seven Strains of Tilletia horrida, Causal Agent of Kernel Smut of Rice.</title>
        <authorList>
            <person name="Khanal S."/>
            <person name="Antony Babu S."/>
            <person name="Zhou X.G."/>
        </authorList>
    </citation>
    <scope>NUCLEOTIDE SEQUENCE</scope>
    <source>
        <strain evidence="10">TX6</strain>
    </source>
</reference>
<evidence type="ECO:0000256" key="6">
    <source>
        <dbReference type="ARBA" id="ARBA00022801"/>
    </source>
</evidence>
<evidence type="ECO:0000259" key="9">
    <source>
        <dbReference type="PROSITE" id="PS50235"/>
    </source>
</evidence>
<dbReference type="PROSITE" id="PS50235">
    <property type="entry name" value="USP_3"/>
    <property type="match status" value="1"/>
</dbReference>
<name>A0AAN6JXI3_9BASI</name>
<dbReference type="EMBL" id="JAPDMZ010000104">
    <property type="protein sequence ID" value="KAK0549840.1"/>
    <property type="molecule type" value="Genomic_DNA"/>
</dbReference>
<feature type="compositionally biased region" description="Polar residues" evidence="8">
    <location>
        <begin position="95"/>
        <end position="112"/>
    </location>
</feature>
<feature type="region of interest" description="Disordered" evidence="8">
    <location>
        <begin position="182"/>
        <end position="211"/>
    </location>
</feature>
<feature type="region of interest" description="Disordered" evidence="8">
    <location>
        <begin position="1551"/>
        <end position="1612"/>
    </location>
</feature>
<organism evidence="10 11">
    <name type="scientific">Tilletia horrida</name>
    <dbReference type="NCBI Taxonomy" id="155126"/>
    <lineage>
        <taxon>Eukaryota</taxon>
        <taxon>Fungi</taxon>
        <taxon>Dikarya</taxon>
        <taxon>Basidiomycota</taxon>
        <taxon>Ustilaginomycotina</taxon>
        <taxon>Exobasidiomycetes</taxon>
        <taxon>Tilletiales</taxon>
        <taxon>Tilletiaceae</taxon>
        <taxon>Tilletia</taxon>
    </lineage>
</organism>
<feature type="region of interest" description="Disordered" evidence="8">
    <location>
        <begin position="1092"/>
        <end position="1149"/>
    </location>
</feature>
<feature type="compositionally biased region" description="Polar residues" evidence="8">
    <location>
        <begin position="415"/>
        <end position="424"/>
    </location>
</feature>
<dbReference type="GO" id="GO:0004843">
    <property type="term" value="F:cysteine-type deubiquitinase activity"/>
    <property type="evidence" value="ECO:0007669"/>
    <property type="project" value="UniProtKB-EC"/>
</dbReference>
<feature type="region of interest" description="Disordered" evidence="8">
    <location>
        <begin position="571"/>
        <end position="644"/>
    </location>
</feature>
<evidence type="ECO:0000256" key="8">
    <source>
        <dbReference type="SAM" id="MobiDB-lite"/>
    </source>
</evidence>
<feature type="compositionally biased region" description="Low complexity" evidence="8">
    <location>
        <begin position="186"/>
        <end position="211"/>
    </location>
</feature>
<feature type="compositionally biased region" description="Polar residues" evidence="8">
    <location>
        <begin position="1583"/>
        <end position="1592"/>
    </location>
</feature>
<evidence type="ECO:0000256" key="3">
    <source>
        <dbReference type="ARBA" id="ARBA00012759"/>
    </source>
</evidence>
<gene>
    <name evidence="10" type="ORF">OC846_003911</name>
</gene>
<dbReference type="PROSITE" id="PS00973">
    <property type="entry name" value="USP_2"/>
    <property type="match status" value="1"/>
</dbReference>
<dbReference type="InterPro" id="IPR038765">
    <property type="entry name" value="Papain-like_cys_pep_sf"/>
</dbReference>
<feature type="region of interest" description="Disordered" evidence="8">
    <location>
        <begin position="658"/>
        <end position="700"/>
    </location>
</feature>
<keyword evidence="5" id="KW-0833">Ubl conjugation pathway</keyword>
<feature type="region of interest" description="Disordered" evidence="8">
    <location>
        <begin position="262"/>
        <end position="465"/>
    </location>
</feature>
<evidence type="ECO:0000256" key="7">
    <source>
        <dbReference type="ARBA" id="ARBA00022807"/>
    </source>
</evidence>
<dbReference type="PANTHER" id="PTHR24006">
    <property type="entry name" value="UBIQUITIN CARBOXYL-TERMINAL HYDROLASE"/>
    <property type="match status" value="1"/>
</dbReference>
<feature type="region of interest" description="Disordered" evidence="8">
    <location>
        <begin position="762"/>
        <end position="843"/>
    </location>
</feature>
<dbReference type="GO" id="GO:0016579">
    <property type="term" value="P:protein deubiquitination"/>
    <property type="evidence" value="ECO:0007669"/>
    <property type="project" value="InterPro"/>
</dbReference>
<dbReference type="Gene3D" id="3.90.70.10">
    <property type="entry name" value="Cysteine proteinases"/>
    <property type="match status" value="3"/>
</dbReference>
<evidence type="ECO:0000256" key="4">
    <source>
        <dbReference type="ARBA" id="ARBA00022670"/>
    </source>
</evidence>
<feature type="compositionally biased region" description="Polar residues" evidence="8">
    <location>
        <begin position="1"/>
        <end position="12"/>
    </location>
</feature>
<proteinExistence type="inferred from homology"/>
<feature type="compositionally biased region" description="Basic and acidic residues" evidence="8">
    <location>
        <begin position="1092"/>
        <end position="1104"/>
    </location>
</feature>
<evidence type="ECO:0000256" key="1">
    <source>
        <dbReference type="ARBA" id="ARBA00000707"/>
    </source>
</evidence>
<feature type="compositionally biased region" description="Basic and acidic residues" evidence="8">
    <location>
        <begin position="262"/>
        <end position="282"/>
    </location>
</feature>
<feature type="compositionally biased region" description="Acidic residues" evidence="8">
    <location>
        <begin position="1121"/>
        <end position="1130"/>
    </location>
</feature>
<comment type="catalytic activity">
    <reaction evidence="1">
        <text>Thiol-dependent hydrolysis of ester, thioester, amide, peptide and isopeptide bonds formed by the C-terminal Gly of ubiquitin (a 76-residue protein attached to proteins as an intracellular targeting signal).</text>
        <dbReference type="EC" id="3.4.19.12"/>
    </reaction>
</comment>
<feature type="region of interest" description="Disordered" evidence="8">
    <location>
        <begin position="1"/>
        <end position="50"/>
    </location>
</feature>
<dbReference type="Proteomes" id="UP001176517">
    <property type="component" value="Unassembled WGS sequence"/>
</dbReference>
<feature type="region of interest" description="Disordered" evidence="8">
    <location>
        <begin position="965"/>
        <end position="1004"/>
    </location>
</feature>
<feature type="compositionally biased region" description="Low complexity" evidence="8">
    <location>
        <begin position="1180"/>
        <end position="1199"/>
    </location>
</feature>
<dbReference type="EC" id="3.4.19.12" evidence="3"/>
<protein>
    <recommendedName>
        <fullName evidence="3">ubiquitinyl hydrolase 1</fullName>
        <ecNumber evidence="3">3.4.19.12</ecNumber>
    </recommendedName>
</protein>
<feature type="compositionally biased region" description="Low complexity" evidence="8">
    <location>
        <begin position="1573"/>
        <end position="1582"/>
    </location>
</feature>
<feature type="compositionally biased region" description="Polar residues" evidence="8">
    <location>
        <begin position="294"/>
        <end position="304"/>
    </location>
</feature>
<dbReference type="GO" id="GO:0005634">
    <property type="term" value="C:nucleus"/>
    <property type="evidence" value="ECO:0007669"/>
    <property type="project" value="TreeGrafter"/>
</dbReference>
<feature type="compositionally biased region" description="Low complexity" evidence="8">
    <location>
        <begin position="871"/>
        <end position="881"/>
    </location>
</feature>
<feature type="region of interest" description="Disordered" evidence="8">
    <location>
        <begin position="1231"/>
        <end position="1370"/>
    </location>
</feature>
<accession>A0AAN6JXI3</accession>
<evidence type="ECO:0000313" key="10">
    <source>
        <dbReference type="EMBL" id="KAK0549840.1"/>
    </source>
</evidence>
<evidence type="ECO:0000313" key="11">
    <source>
        <dbReference type="Proteomes" id="UP001176517"/>
    </source>
</evidence>
<dbReference type="GO" id="GO:0006508">
    <property type="term" value="P:proteolysis"/>
    <property type="evidence" value="ECO:0007669"/>
    <property type="project" value="UniProtKB-KW"/>
</dbReference>
<dbReference type="InterPro" id="IPR018200">
    <property type="entry name" value="USP_CS"/>
</dbReference>
<feature type="compositionally biased region" description="Low complexity" evidence="8">
    <location>
        <begin position="828"/>
        <end position="843"/>
    </location>
</feature>
<evidence type="ECO:0000256" key="5">
    <source>
        <dbReference type="ARBA" id="ARBA00022786"/>
    </source>
</evidence>
<sequence>MGKQRAATSPLVSSSSSSSSPTKLKGKGRASAGIGRASSTNNKRSSSGAANAKDLDISGHAGNINLGNTCFLNSVLQAAAVTVPLQELLEHQWYQQKHQRSPNPNSSGTTSDWTDHEEDDSAGDDDDNGDDSPEACIQRRRRRAAIKGKAKARDSGFIMPDIPIGTREAPLSDALRTHLSRAYSHRPPLSASASTSSVTSSRKKSSASANALNPRPLLNALTRKFDQYGDFAQQDAHELLRHLLDACRMEEVDMIKRISKVDAEASQEGKQDPSGTDAEKTQKAGPSAGATEAAVSTSQVQAPTMSKEASSSSEQSTTSSQGGPAASTSTTSSSSLSSAPSASLPEQSDRPTPRLVRPSPIPAHLRTEHLVSDDGDDLSDSDTPVLLGPHPIAGSGELTPMANHKPTSFPFHKSFSPSAQSTPTHPGPIDLSTPTVPHAGGNQSRSGRLQKEAFPTPPTDQKKKELEYRPLIDVVFGGQLASIIVCESCRNIRHTYEDFYDISLPLRDESGSKVSDKSRKRDRIRSMAELWRRAGTSSGASSSANDARALIAKAQLAHDEGDDAGMHIEKRRRGSVAAMSETEVSENDASPAAAAGLMERRRLKAEEAKKQKKERRASIGGITGAESSAGEDKGKNGNISTGAAGSKSIFRASSIRKSLGQMSKSSKESVVSASLSGHTEAMPGSPPLHATTGSGGSGDVVEGLERAVASMNVHPISPGSISSDADPAPALVNMHPNPHPHPPQPSVSPAIFSFWKSARSSSKSPAPSSNSMALSAFDSSSPDFRSRSASPSRAAAFAAKDHLSRPASVAPADQGHLAPPPANAYVLPAQSGPPASGSSVAPAPQTHALHTSASVPAALSAIEEGISGMSLSTNSSTSVNSPMASLLSRTKAPPSSSFTPPSSTQTSPAVLGATRASMHTNKIGAHSHHTGGGKVGRLGQHQRGRGRGPSRQAQYLAKILADVCPPSEESSSANNDRTAPLTAVAESPVDGTPEKAGEAPEVLQRVKSPSAAAALLHRMNGSSPNPPHHAEGIGPGEAGGTHSHPPTSSEVIASEFETGLGRALCQFTKVELLEGENAFKCRRCWRIAHPRTMQERQQRRERERQRKIRQGSKKAAAAAADGEEEDENDEEEKRDSSETPSSDLDTSDEDVDAVLELPPSVNRPALTRSNLQMNASNLASNATATSTTNNNFSPGSSRRSSVDSDALEVMGASILSAPGKLGEAANLSSLQALTTVRPPPAKGDGQETPPPIPSIHMSVPASSDGAEEGAKSLDSAGRGGGGNGSAPNGGSSGQRSMTASSASLSPRESMESARPVELSSSDQGSKDAAPGAASATQISAAKSASKPRASGSIKASTATASKSGDSNKKKVTEAIERRALKRYLIASAPPVLVFHFKRFQSNTSRFSGRRSRPGDFSKIDDPVSFPEFFDVSPWLAPPREEYNRLGALKATSDPAVLAKAKEDELALAAAHANPHHSPTVYASQLKAPRSPFRFLRSHSPSTPKQEWFSAPPLKSKAEQLGTLYQLYAVVNHQGNMTGGHYTAYVLSDRVRSKQPKTEKQVTVKRAASRSHSRQVSSASTRSQLGFNVTNAASPDEDQDGAVTPPGAATQDSSVAHNGALVEDESEDTRQWLHVSDATVRPATVSEVFSSKYVYMLFYERL</sequence>
<feature type="compositionally biased region" description="Polar residues" evidence="8">
    <location>
        <begin position="37"/>
        <end position="49"/>
    </location>
</feature>
<feature type="compositionally biased region" description="Basic and acidic residues" evidence="8">
    <location>
        <begin position="1551"/>
        <end position="1561"/>
    </location>
</feature>
<feature type="compositionally biased region" description="Pro residues" evidence="8">
    <location>
        <begin position="737"/>
        <end position="746"/>
    </location>
</feature>